<dbReference type="GO" id="GO:0004252">
    <property type="term" value="F:serine-type endopeptidase activity"/>
    <property type="evidence" value="ECO:0007669"/>
    <property type="project" value="TreeGrafter"/>
</dbReference>
<dbReference type="FunFam" id="3.10.250.10:FF:000016">
    <property type="entry name" value="Scavenger receptor cysteine-rich protein type 12"/>
    <property type="match status" value="1"/>
</dbReference>
<keyword evidence="5 12" id="KW-0732">Signal</keyword>
<dbReference type="Pfam" id="PF00530">
    <property type="entry name" value="SRCR"/>
    <property type="match status" value="1"/>
</dbReference>
<evidence type="ECO:0000256" key="4">
    <source>
        <dbReference type="ARBA" id="ARBA00022692"/>
    </source>
</evidence>
<dbReference type="Ensembl" id="ENSPMGT00000021010.1">
    <property type="protein sequence ID" value="ENSPMGP00000019716.1"/>
    <property type="gene ID" value="ENSPMGG00000015988.1"/>
</dbReference>
<keyword evidence="15" id="KW-1185">Reference proteome</keyword>
<feature type="signal peptide" evidence="12">
    <location>
        <begin position="1"/>
        <end position="19"/>
    </location>
</feature>
<evidence type="ECO:0000256" key="11">
    <source>
        <dbReference type="PROSITE-ProRule" id="PRU00196"/>
    </source>
</evidence>
<comment type="subcellular location">
    <subcellularLocation>
        <location evidence="1">Membrane</location>
        <topology evidence="1">Single-pass membrane protein</topology>
    </subcellularLocation>
    <subcellularLocation>
        <location evidence="2">Secreted</location>
    </subcellularLocation>
</comment>
<keyword evidence="4" id="KW-0812">Transmembrane</keyword>
<feature type="chain" id="PRO_5017249318" description="SRCR domain-containing protein" evidence="12">
    <location>
        <begin position="20"/>
        <end position="162"/>
    </location>
</feature>
<comment type="caution">
    <text evidence="11">Lacks conserved residue(s) required for the propagation of feature annotation.</text>
</comment>
<reference evidence="14" key="2">
    <citation type="submission" date="2025-09" db="UniProtKB">
        <authorList>
            <consortium name="Ensembl"/>
        </authorList>
    </citation>
    <scope>IDENTIFICATION</scope>
</reference>
<evidence type="ECO:0000313" key="14">
    <source>
        <dbReference type="Ensembl" id="ENSPMGP00000019716.1"/>
    </source>
</evidence>
<dbReference type="InterPro" id="IPR001190">
    <property type="entry name" value="SRCR"/>
</dbReference>
<evidence type="ECO:0000256" key="6">
    <source>
        <dbReference type="ARBA" id="ARBA00022737"/>
    </source>
</evidence>
<dbReference type="GO" id="GO:0005615">
    <property type="term" value="C:extracellular space"/>
    <property type="evidence" value="ECO:0007669"/>
    <property type="project" value="TreeGrafter"/>
</dbReference>
<keyword evidence="6" id="KW-0677">Repeat</keyword>
<evidence type="ECO:0000256" key="12">
    <source>
        <dbReference type="SAM" id="SignalP"/>
    </source>
</evidence>
<evidence type="ECO:0000256" key="1">
    <source>
        <dbReference type="ARBA" id="ARBA00004167"/>
    </source>
</evidence>
<accession>A0A3B4ATP4</accession>
<evidence type="ECO:0000256" key="7">
    <source>
        <dbReference type="ARBA" id="ARBA00022989"/>
    </source>
</evidence>
<evidence type="ECO:0000259" key="13">
    <source>
        <dbReference type="PROSITE" id="PS50287"/>
    </source>
</evidence>
<keyword evidence="10" id="KW-0325">Glycoprotein</keyword>
<dbReference type="SUPFAM" id="SSF56487">
    <property type="entry name" value="SRCR-like"/>
    <property type="match status" value="1"/>
</dbReference>
<dbReference type="GO" id="GO:0005886">
    <property type="term" value="C:plasma membrane"/>
    <property type="evidence" value="ECO:0007669"/>
    <property type="project" value="TreeGrafter"/>
</dbReference>
<dbReference type="GO" id="GO:0031638">
    <property type="term" value="P:zymogen activation"/>
    <property type="evidence" value="ECO:0007669"/>
    <property type="project" value="TreeGrafter"/>
</dbReference>
<organism evidence="14 15">
    <name type="scientific">Periophthalmus magnuspinnatus</name>
    <dbReference type="NCBI Taxonomy" id="409849"/>
    <lineage>
        <taxon>Eukaryota</taxon>
        <taxon>Metazoa</taxon>
        <taxon>Chordata</taxon>
        <taxon>Craniata</taxon>
        <taxon>Vertebrata</taxon>
        <taxon>Euteleostomi</taxon>
        <taxon>Actinopterygii</taxon>
        <taxon>Neopterygii</taxon>
        <taxon>Teleostei</taxon>
        <taxon>Neoteleostei</taxon>
        <taxon>Acanthomorphata</taxon>
        <taxon>Gobiaria</taxon>
        <taxon>Gobiiformes</taxon>
        <taxon>Gobioidei</taxon>
        <taxon>Gobiidae</taxon>
        <taxon>Oxudercinae</taxon>
        <taxon>Periophthalmus</taxon>
    </lineage>
</organism>
<dbReference type="AlphaFoldDB" id="A0A3B4ATP4"/>
<proteinExistence type="predicted"/>
<sequence>VCVCVCVWFWLLSFYGVRLVDFGKCAGRVELSNGTRVCGDGWSLQEGGVVCRALSCDKALAVGPFGSGSRAIFLKDVTCSGNEKSLTQCKNSGFGPKTCQSEAGVVCSAYAHSLRTQPTHTAYSHSLHTHSPLTDSIRTIVLLQSIHPFSSSYPGWVAGAAV</sequence>
<evidence type="ECO:0000256" key="10">
    <source>
        <dbReference type="ARBA" id="ARBA00023180"/>
    </source>
</evidence>
<evidence type="ECO:0000313" key="15">
    <source>
        <dbReference type="Proteomes" id="UP000261520"/>
    </source>
</evidence>
<reference evidence="14" key="1">
    <citation type="submission" date="2025-08" db="UniProtKB">
        <authorList>
            <consortium name="Ensembl"/>
        </authorList>
    </citation>
    <scope>IDENTIFICATION</scope>
</reference>
<keyword evidence="8" id="KW-0472">Membrane</keyword>
<evidence type="ECO:0000256" key="3">
    <source>
        <dbReference type="ARBA" id="ARBA00022525"/>
    </source>
</evidence>
<evidence type="ECO:0000256" key="2">
    <source>
        <dbReference type="ARBA" id="ARBA00004613"/>
    </source>
</evidence>
<dbReference type="SMART" id="SM00202">
    <property type="entry name" value="SR"/>
    <property type="match status" value="1"/>
</dbReference>
<evidence type="ECO:0000256" key="9">
    <source>
        <dbReference type="ARBA" id="ARBA00023157"/>
    </source>
</evidence>
<keyword evidence="9 11" id="KW-1015">Disulfide bond</keyword>
<evidence type="ECO:0000256" key="5">
    <source>
        <dbReference type="ARBA" id="ARBA00022729"/>
    </source>
</evidence>
<dbReference type="PROSITE" id="PS50287">
    <property type="entry name" value="SRCR_2"/>
    <property type="match status" value="1"/>
</dbReference>
<protein>
    <recommendedName>
        <fullName evidence="13">SRCR domain-containing protein</fullName>
    </recommendedName>
</protein>
<keyword evidence="3" id="KW-0964">Secreted</keyword>
<keyword evidence="7" id="KW-1133">Transmembrane helix</keyword>
<dbReference type="Proteomes" id="UP000261520">
    <property type="component" value="Unplaced"/>
</dbReference>
<feature type="disulfide bond" evidence="11">
    <location>
        <begin position="79"/>
        <end position="89"/>
    </location>
</feature>
<feature type="domain" description="SRCR" evidence="13">
    <location>
        <begin position="17"/>
        <end position="108"/>
    </location>
</feature>
<dbReference type="PANTHER" id="PTHR48071:SF15">
    <property type="entry name" value="SRCR DOMAIN-CONTAINING PROTEIN"/>
    <property type="match status" value="1"/>
</dbReference>
<dbReference type="PANTHER" id="PTHR48071">
    <property type="entry name" value="SRCR DOMAIN-CONTAINING PROTEIN"/>
    <property type="match status" value="1"/>
</dbReference>
<dbReference type="Gene3D" id="3.10.250.10">
    <property type="entry name" value="SRCR-like domain"/>
    <property type="match status" value="1"/>
</dbReference>
<dbReference type="InterPro" id="IPR036772">
    <property type="entry name" value="SRCR-like_dom_sf"/>
</dbReference>
<evidence type="ECO:0000256" key="8">
    <source>
        <dbReference type="ARBA" id="ARBA00023136"/>
    </source>
</evidence>
<name>A0A3B4ATP4_9GOBI</name>